<organism evidence="1 2">
    <name type="scientific">Comamonas testosteroni</name>
    <name type="common">Pseudomonas testosteroni</name>
    <dbReference type="NCBI Taxonomy" id="285"/>
    <lineage>
        <taxon>Bacteria</taxon>
        <taxon>Pseudomonadati</taxon>
        <taxon>Pseudomonadota</taxon>
        <taxon>Betaproteobacteria</taxon>
        <taxon>Burkholderiales</taxon>
        <taxon>Comamonadaceae</taxon>
        <taxon>Comamonas</taxon>
    </lineage>
</organism>
<evidence type="ECO:0000313" key="1">
    <source>
        <dbReference type="EMBL" id="KGH31074.1"/>
    </source>
</evidence>
<evidence type="ECO:0000313" key="2">
    <source>
        <dbReference type="Proteomes" id="UP000029553"/>
    </source>
</evidence>
<dbReference type="AlphaFoldDB" id="A0A096FMH1"/>
<gene>
    <name evidence="1" type="ORF">P353_07075</name>
</gene>
<dbReference type="EMBL" id="AWOR01000032">
    <property type="protein sequence ID" value="KGH31074.1"/>
    <property type="molecule type" value="Genomic_DNA"/>
</dbReference>
<name>A0A096FMH1_COMTE</name>
<dbReference type="RefSeq" id="WP_034367148.1">
    <property type="nucleotide sequence ID" value="NZ_AWOR01000032.1"/>
</dbReference>
<reference evidence="1 2" key="1">
    <citation type="submission" date="2013-09" db="EMBL/GenBank/DDBJ databases">
        <title>High correlation between genotypes and phenotypes of environmental bacteria Comamonas testosteroni strains.</title>
        <authorList>
            <person name="Liu L."/>
            <person name="Zhu W."/>
            <person name="Xia X."/>
            <person name="Xu B."/>
            <person name="Luo M."/>
            <person name="Wang G."/>
        </authorList>
    </citation>
    <scope>NUCLEOTIDE SEQUENCE [LARGE SCALE GENOMIC DNA]</scope>
    <source>
        <strain evidence="1 2">JL40</strain>
    </source>
</reference>
<comment type="caution">
    <text evidence="1">The sequence shown here is derived from an EMBL/GenBank/DDBJ whole genome shotgun (WGS) entry which is preliminary data.</text>
</comment>
<sequence length="144" mass="16128">MEIILKYGRTPITQTLKMKTFLLAISTVAFFDVAQAMSFSVAVQKIQVFELARHSSAYCEKQGMPTNQSYVNWLTKSGTHFSEALSAVEKEVGKQAVSKDDQIVARAIIVKEISKSAQEYLSKKGVDCAMFDSILLTYSRFLKQ</sequence>
<accession>A0A096FMH1</accession>
<dbReference type="Proteomes" id="UP000029553">
    <property type="component" value="Unassembled WGS sequence"/>
</dbReference>
<proteinExistence type="predicted"/>
<protein>
    <submittedName>
        <fullName evidence="1">Uncharacterized protein</fullName>
    </submittedName>
</protein>